<dbReference type="OrthoDB" id="3477330at2759"/>
<dbReference type="VEuPathDB" id="FungiDB:PV07_01479"/>
<dbReference type="PANTHER" id="PTHR37534:SF7">
    <property type="entry name" value="TRANSCRIPTIONAL ACTIVATOR PROTEIN UGA3"/>
    <property type="match status" value="1"/>
</dbReference>
<evidence type="ECO:0000313" key="9">
    <source>
        <dbReference type="Proteomes" id="UP000054466"/>
    </source>
</evidence>
<feature type="domain" description="Zn(2)-C6 fungal-type" evidence="7">
    <location>
        <begin position="49"/>
        <end position="78"/>
    </location>
</feature>
<gene>
    <name evidence="8" type="ORF">PV07_01479</name>
</gene>
<dbReference type="GO" id="GO:0000981">
    <property type="term" value="F:DNA-binding transcription factor activity, RNA polymerase II-specific"/>
    <property type="evidence" value="ECO:0007669"/>
    <property type="project" value="InterPro"/>
</dbReference>
<dbReference type="Pfam" id="PF11951">
    <property type="entry name" value="Fungal_trans_2"/>
    <property type="match status" value="1"/>
</dbReference>
<dbReference type="InterPro" id="IPR036864">
    <property type="entry name" value="Zn2-C6_fun-type_DNA-bd_sf"/>
</dbReference>
<evidence type="ECO:0000256" key="6">
    <source>
        <dbReference type="SAM" id="MobiDB-lite"/>
    </source>
</evidence>
<dbReference type="Gene3D" id="4.10.240.10">
    <property type="entry name" value="Zn(2)-C6 fungal-type DNA-binding domain"/>
    <property type="match status" value="1"/>
</dbReference>
<evidence type="ECO:0000256" key="1">
    <source>
        <dbReference type="ARBA" id="ARBA00004123"/>
    </source>
</evidence>
<evidence type="ECO:0000256" key="3">
    <source>
        <dbReference type="ARBA" id="ARBA00023125"/>
    </source>
</evidence>
<feature type="region of interest" description="Disordered" evidence="6">
    <location>
        <begin position="116"/>
        <end position="189"/>
    </location>
</feature>
<dbReference type="SUPFAM" id="SSF57701">
    <property type="entry name" value="Zn2/Cys6 DNA-binding domain"/>
    <property type="match status" value="1"/>
</dbReference>
<dbReference type="GO" id="GO:0000976">
    <property type="term" value="F:transcription cis-regulatory region binding"/>
    <property type="evidence" value="ECO:0007669"/>
    <property type="project" value="TreeGrafter"/>
</dbReference>
<evidence type="ECO:0000259" key="7">
    <source>
        <dbReference type="PROSITE" id="PS50048"/>
    </source>
</evidence>
<name>A0A0D2A366_9EURO</name>
<dbReference type="GeneID" id="27340673"/>
<organism evidence="8 9">
    <name type="scientific">Cladophialophora immunda</name>
    <dbReference type="NCBI Taxonomy" id="569365"/>
    <lineage>
        <taxon>Eukaryota</taxon>
        <taxon>Fungi</taxon>
        <taxon>Dikarya</taxon>
        <taxon>Ascomycota</taxon>
        <taxon>Pezizomycotina</taxon>
        <taxon>Eurotiomycetes</taxon>
        <taxon>Chaetothyriomycetidae</taxon>
        <taxon>Chaetothyriales</taxon>
        <taxon>Herpotrichiellaceae</taxon>
        <taxon>Cladophialophora</taxon>
    </lineage>
</organism>
<dbReference type="InterPro" id="IPR021858">
    <property type="entry name" value="Fun_TF"/>
</dbReference>
<dbReference type="EMBL" id="KN847040">
    <property type="protein sequence ID" value="KIW34721.1"/>
    <property type="molecule type" value="Genomic_DNA"/>
</dbReference>
<evidence type="ECO:0000313" key="8">
    <source>
        <dbReference type="EMBL" id="KIW34721.1"/>
    </source>
</evidence>
<keyword evidence="5" id="KW-0539">Nucleus</keyword>
<dbReference type="RefSeq" id="XP_016254937.1">
    <property type="nucleotide sequence ID" value="XM_016388009.1"/>
</dbReference>
<dbReference type="CDD" id="cd00067">
    <property type="entry name" value="GAL4"/>
    <property type="match status" value="1"/>
</dbReference>
<feature type="region of interest" description="Disordered" evidence="6">
    <location>
        <begin position="388"/>
        <end position="418"/>
    </location>
</feature>
<feature type="compositionally biased region" description="Basic and acidic residues" evidence="6">
    <location>
        <begin position="136"/>
        <end position="154"/>
    </location>
</feature>
<reference evidence="8 9" key="1">
    <citation type="submission" date="2015-01" db="EMBL/GenBank/DDBJ databases">
        <title>The Genome Sequence of Cladophialophora immunda CBS83496.</title>
        <authorList>
            <consortium name="The Broad Institute Genomics Platform"/>
            <person name="Cuomo C."/>
            <person name="de Hoog S."/>
            <person name="Gorbushina A."/>
            <person name="Stielow B."/>
            <person name="Teixiera M."/>
            <person name="Abouelleil A."/>
            <person name="Chapman S.B."/>
            <person name="Priest M."/>
            <person name="Young S.K."/>
            <person name="Wortman J."/>
            <person name="Nusbaum C."/>
            <person name="Birren B."/>
        </authorList>
    </citation>
    <scope>NUCLEOTIDE SEQUENCE [LARGE SCALE GENOMIC DNA]</scope>
    <source>
        <strain evidence="8 9">CBS 83496</strain>
    </source>
</reference>
<protein>
    <recommendedName>
        <fullName evidence="7">Zn(2)-C6 fungal-type domain-containing protein</fullName>
    </recommendedName>
</protein>
<dbReference type="HOGENOM" id="CLU_024405_0_0_1"/>
<dbReference type="GO" id="GO:0045944">
    <property type="term" value="P:positive regulation of transcription by RNA polymerase II"/>
    <property type="evidence" value="ECO:0007669"/>
    <property type="project" value="TreeGrafter"/>
</dbReference>
<dbReference type="STRING" id="569365.A0A0D2A366"/>
<dbReference type="GO" id="GO:0008270">
    <property type="term" value="F:zinc ion binding"/>
    <property type="evidence" value="ECO:0007669"/>
    <property type="project" value="InterPro"/>
</dbReference>
<dbReference type="Proteomes" id="UP000054466">
    <property type="component" value="Unassembled WGS sequence"/>
</dbReference>
<evidence type="ECO:0000256" key="5">
    <source>
        <dbReference type="ARBA" id="ARBA00023242"/>
    </source>
</evidence>
<dbReference type="AlphaFoldDB" id="A0A0D2A366"/>
<dbReference type="PANTHER" id="PTHR37534">
    <property type="entry name" value="TRANSCRIPTIONAL ACTIVATOR PROTEIN UGA3"/>
    <property type="match status" value="1"/>
</dbReference>
<comment type="subcellular location">
    <subcellularLocation>
        <location evidence="1">Nucleus</location>
    </subcellularLocation>
</comment>
<sequence length="689" mass="76889">MLDFSTGPLFDDDPAVAFWDFSAGLEPLLSSTETRTEVSRRRIPKSYNGCITCRQRKIKCDERRPFCGNCERTRHYQCQGYLHDTHSAASPRHGQNAPHKRAKTAHTAAVNLQDFTRKGEQRIRHATHVPSPGSRLDQEQSESRVHNDASRSKPAEAVLTTSSTVPDQHGDNADRLQASNSTGYLGDRRLVPDDRDTDLLAYFQNTICPIMLPSLDAVRNPWLQIYMPMALRREQTRGRAALRHALMSVAASHLTHRDERDRARYQERAKFHQDKAIKILTSMLLQDMARLKELEKCTILAAALALITTHIWGRDERSDCYTFLNLAKRLAHATGGESFWKSSVLSCILLQLLRAYDLVAATAQLQAETDAIEEDWFGADSAVLSASPTNNIDEVDRPDDGPSLSSGDAGSCDGRDGGPSQNIPYILDTSFGISAQTMTLLHELIRLRSSYESNSQPPSLANSVFQATDALAKRLYAVDVDDAAFRAQTSLSPILTPGVTESALFDTSSIMGDDQERLPRPVMEEVMENYQWAFHHAVVLYFHRVVPPSLFSLDANAHRRMEGDQRAAGLASAAREDCQELVRRLFDRLENIDCLTAGTKVRPSIALWPAFIAAAEAVDVDSRHRALIWFAKAAKRGIGNIPRAKDIVMATWRATDRRIWGQSTPLKRGLSPVDWRMVMKNSGTVIMLA</sequence>
<keyword evidence="9" id="KW-1185">Reference proteome</keyword>
<keyword evidence="3" id="KW-0238">DNA-binding</keyword>
<proteinExistence type="predicted"/>
<dbReference type="PROSITE" id="PS00463">
    <property type="entry name" value="ZN2_CY6_FUNGAL_1"/>
    <property type="match status" value="1"/>
</dbReference>
<dbReference type="PROSITE" id="PS50048">
    <property type="entry name" value="ZN2_CY6_FUNGAL_2"/>
    <property type="match status" value="1"/>
</dbReference>
<accession>A0A0D2A366</accession>
<dbReference type="InterPro" id="IPR001138">
    <property type="entry name" value="Zn2Cys6_DnaBD"/>
</dbReference>
<keyword evidence="4" id="KW-0804">Transcription</keyword>
<evidence type="ECO:0000256" key="2">
    <source>
        <dbReference type="ARBA" id="ARBA00023015"/>
    </source>
</evidence>
<keyword evidence="2" id="KW-0805">Transcription regulation</keyword>
<dbReference type="Pfam" id="PF00172">
    <property type="entry name" value="Zn_clus"/>
    <property type="match status" value="1"/>
</dbReference>
<dbReference type="GO" id="GO:0005634">
    <property type="term" value="C:nucleus"/>
    <property type="evidence" value="ECO:0007669"/>
    <property type="project" value="UniProtKB-SubCell"/>
</dbReference>
<feature type="non-terminal residue" evidence="8">
    <location>
        <position position="1"/>
    </location>
</feature>
<evidence type="ECO:0000256" key="4">
    <source>
        <dbReference type="ARBA" id="ARBA00023163"/>
    </source>
</evidence>
<dbReference type="SMART" id="SM00066">
    <property type="entry name" value="GAL4"/>
    <property type="match status" value="1"/>
</dbReference>